<evidence type="ECO:0000313" key="2">
    <source>
        <dbReference type="Proteomes" id="UP000706151"/>
    </source>
</evidence>
<proteinExistence type="predicted"/>
<protein>
    <recommendedName>
        <fullName evidence="3">Phasin domain-containing protein</fullName>
    </recommendedName>
</protein>
<dbReference type="EMBL" id="JADJOT010000009">
    <property type="protein sequence ID" value="MBK7954901.1"/>
    <property type="molecule type" value="Genomic_DNA"/>
</dbReference>
<dbReference type="AlphaFoldDB" id="A0A935TAL9"/>
<sequence length="161" mass="17840">MNREELRDQLLSPVLQWIRLGRQSSELMVRSMEVISERSNGLVRGVTLRDSHDWTEMGLMTREKVTVPLESAAAMTSALQSEAQRFLTQISEATLAVVSSTMTLASSRSSEDFSARQTALCSSLLGVALSWYQLSGRAAEVAEQGLRPILRQVKDNAQRLA</sequence>
<comment type="caution">
    <text evidence="1">The sequence shown here is derived from an EMBL/GenBank/DDBJ whole genome shotgun (WGS) entry which is preliminary data.</text>
</comment>
<reference evidence="1 2" key="1">
    <citation type="submission" date="2020-10" db="EMBL/GenBank/DDBJ databases">
        <title>Connecting structure to function with the recovery of over 1000 high-quality activated sludge metagenome-assembled genomes encoding full-length rRNA genes using long-read sequencing.</title>
        <authorList>
            <person name="Singleton C.M."/>
            <person name="Petriglieri F."/>
            <person name="Kristensen J.M."/>
            <person name="Kirkegaard R.H."/>
            <person name="Michaelsen T.Y."/>
            <person name="Andersen M.H."/>
            <person name="Karst S.M."/>
            <person name="Dueholm M.S."/>
            <person name="Nielsen P.H."/>
            <person name="Albertsen M."/>
        </authorList>
    </citation>
    <scope>NUCLEOTIDE SEQUENCE [LARGE SCALE GENOMIC DNA]</scope>
    <source>
        <strain evidence="1">Fred_18-Q3-R57-64_BAT3C.720</strain>
    </source>
</reference>
<gene>
    <name evidence="1" type="ORF">IPK02_13615</name>
</gene>
<name>A0A935TAL9_9PROT</name>
<dbReference type="Proteomes" id="UP000706151">
    <property type="component" value="Unassembled WGS sequence"/>
</dbReference>
<accession>A0A935TAL9</accession>
<organism evidence="1 2">
    <name type="scientific">Candidatus Accumulibacter affinis</name>
    <dbReference type="NCBI Taxonomy" id="2954384"/>
    <lineage>
        <taxon>Bacteria</taxon>
        <taxon>Pseudomonadati</taxon>
        <taxon>Pseudomonadota</taxon>
        <taxon>Betaproteobacteria</taxon>
        <taxon>Candidatus Accumulibacter</taxon>
    </lineage>
</organism>
<evidence type="ECO:0008006" key="3">
    <source>
        <dbReference type="Google" id="ProtNLM"/>
    </source>
</evidence>
<evidence type="ECO:0000313" key="1">
    <source>
        <dbReference type="EMBL" id="MBK7954901.1"/>
    </source>
</evidence>